<dbReference type="Proteomes" id="UP000007800">
    <property type="component" value="Unassembled WGS sequence"/>
</dbReference>
<organism evidence="3">
    <name type="scientific">Perkinsus marinus (strain ATCC 50983 / TXsc)</name>
    <dbReference type="NCBI Taxonomy" id="423536"/>
    <lineage>
        <taxon>Eukaryota</taxon>
        <taxon>Sar</taxon>
        <taxon>Alveolata</taxon>
        <taxon>Perkinsozoa</taxon>
        <taxon>Perkinsea</taxon>
        <taxon>Perkinsida</taxon>
        <taxon>Perkinsidae</taxon>
        <taxon>Perkinsus</taxon>
    </lineage>
</organism>
<evidence type="ECO:0000313" key="2">
    <source>
        <dbReference type="EMBL" id="EER11097.1"/>
    </source>
</evidence>
<evidence type="ECO:0000313" key="3">
    <source>
        <dbReference type="Proteomes" id="UP000007800"/>
    </source>
</evidence>
<evidence type="ECO:0000256" key="1">
    <source>
        <dbReference type="SAM" id="Coils"/>
    </source>
</evidence>
<gene>
    <name evidence="2" type="ORF">Pmar_PMAR020076</name>
</gene>
<dbReference type="OrthoDB" id="427423at2759"/>
<keyword evidence="3" id="KW-1185">Reference proteome</keyword>
<dbReference type="GeneID" id="9056478"/>
<feature type="coiled-coil region" evidence="1">
    <location>
        <begin position="130"/>
        <end position="188"/>
    </location>
</feature>
<sequence length="193" mass="21880">MSLSAFITDNRLASPRQGILSLKATRLRRQEDAALRARQKEFFSCDANEVASGIIDAFASAYKSVAKEFSAATKNMQPQPSNTTLNKLKSRTEESASLLADVVVNALMYVGEDSIIKPIEADPARELEELKALEERYGQMLEETAKAELNCRKKKERAEKLRKCIEMERIVVEKLEQIEERMDSLQQHQQETN</sequence>
<dbReference type="EMBL" id="GG677039">
    <property type="protein sequence ID" value="EER11097.1"/>
    <property type="molecule type" value="Genomic_DNA"/>
</dbReference>
<proteinExistence type="predicted"/>
<dbReference type="InParanoid" id="C5KWM2"/>
<name>C5KWM2_PERM5</name>
<keyword evidence="1" id="KW-0175">Coiled coil</keyword>
<reference evidence="2 3" key="1">
    <citation type="submission" date="2008-07" db="EMBL/GenBank/DDBJ databases">
        <authorList>
            <person name="El-Sayed N."/>
            <person name="Caler E."/>
            <person name="Inman J."/>
            <person name="Amedeo P."/>
            <person name="Hass B."/>
            <person name="Wortman J."/>
        </authorList>
    </citation>
    <scope>NUCLEOTIDE SEQUENCE [LARGE SCALE GENOMIC DNA]</scope>
    <source>
        <strain evidence="3">ATCC 50983 / TXsc</strain>
    </source>
</reference>
<protein>
    <submittedName>
        <fullName evidence="2">Uncharacterized protein</fullName>
    </submittedName>
</protein>
<dbReference type="AlphaFoldDB" id="C5KWM2"/>
<accession>C5KWM2</accession>
<dbReference type="OMA" id="RCRNKSE"/>
<dbReference type="RefSeq" id="XP_002779302.1">
    <property type="nucleotide sequence ID" value="XM_002779256.1"/>
</dbReference>